<evidence type="ECO:0000256" key="2">
    <source>
        <dbReference type="ARBA" id="ARBA00011233"/>
    </source>
</evidence>
<reference evidence="13 14" key="1">
    <citation type="journal article" date="2017" name="Int. J. Syst. Evol. Microbiol.">
        <title>Achromobacter aloeverae sp. nov., isolated from the root of Aloe vera (L.) Burm.f.</title>
        <authorList>
            <person name="Kuncharoen N."/>
            <person name="Muramatsu Y."/>
            <person name="Shibata C."/>
            <person name="Kamakura Y."/>
            <person name="Nakagawa Y."/>
            <person name="Tanasupawat S."/>
        </authorList>
    </citation>
    <scope>NUCLEOTIDE SEQUENCE [LARGE SCALE GENOMIC DNA]</scope>
    <source>
        <strain evidence="13 14">AVA-1</strain>
    </source>
</reference>
<evidence type="ECO:0000256" key="5">
    <source>
        <dbReference type="ARBA" id="ARBA00022692"/>
    </source>
</evidence>
<name>A0A4Q1HEG5_9BURK</name>
<proteinExistence type="predicted"/>
<evidence type="ECO:0000256" key="3">
    <source>
        <dbReference type="ARBA" id="ARBA00022448"/>
    </source>
</evidence>
<comment type="subunit">
    <text evidence="2">Homotrimer.</text>
</comment>
<evidence type="ECO:0000313" key="14">
    <source>
        <dbReference type="Proteomes" id="UP000290849"/>
    </source>
</evidence>
<keyword evidence="5" id="KW-0812">Transmembrane</keyword>
<evidence type="ECO:0000256" key="6">
    <source>
        <dbReference type="ARBA" id="ARBA00022729"/>
    </source>
</evidence>
<keyword evidence="3" id="KW-0813">Transport</keyword>
<organism evidence="13 14">
    <name type="scientific">Achromobacter aloeverae</name>
    <dbReference type="NCBI Taxonomy" id="1750518"/>
    <lineage>
        <taxon>Bacteria</taxon>
        <taxon>Pseudomonadati</taxon>
        <taxon>Pseudomonadota</taxon>
        <taxon>Betaproteobacteria</taxon>
        <taxon>Burkholderiales</taxon>
        <taxon>Alcaligenaceae</taxon>
        <taxon>Achromobacter</taxon>
    </lineage>
</organism>
<keyword evidence="7" id="KW-0406">Ion transport</keyword>
<dbReference type="InterPro" id="IPR033900">
    <property type="entry name" value="Gram_neg_porin_domain"/>
</dbReference>
<dbReference type="GO" id="GO:0034220">
    <property type="term" value="P:monoatomic ion transmembrane transport"/>
    <property type="evidence" value="ECO:0007669"/>
    <property type="project" value="InterPro"/>
</dbReference>
<dbReference type="PANTHER" id="PTHR34501">
    <property type="entry name" value="PROTEIN YDDL-RELATED"/>
    <property type="match status" value="1"/>
</dbReference>
<evidence type="ECO:0000256" key="10">
    <source>
        <dbReference type="ARBA" id="ARBA00023237"/>
    </source>
</evidence>
<evidence type="ECO:0000256" key="8">
    <source>
        <dbReference type="ARBA" id="ARBA00023114"/>
    </source>
</evidence>
<evidence type="ECO:0000256" key="4">
    <source>
        <dbReference type="ARBA" id="ARBA00022452"/>
    </source>
</evidence>
<keyword evidence="4" id="KW-1134">Transmembrane beta strand</keyword>
<sequence length="371" mass="39029">MKKTLLAASLMAACTGAAHAESAVTLYGIIDIGVGYERIRGDGFHASRIGQVHGVASGSRVGLHGVEDLGDGLSAVFTMESGFAPTNGERQQGNRMFGRQSTLGLDSRTWGRIEFGRQINMASELFSLIDPFGTSYNAANMGATFGATNTMRLDNLAMYHSPVVGGFQLGVGYSFNADDTMGGDAGKFATADNDRALTAGLSYSKGPLFVAASYDRLKGTAAAAGGQSKATLREYSLGATYDLEVVKLAAAVGQTLDGWFVGQTLAVMPGGSDKDFGYFKLAEGFRATSTMVGLTVPVSNATAVFGSWQRADPNSGKLTGGDKTFNVYAIGATYTLSKRTNFYAYASYGDNYAFHDGVTDTAVVTGIRHQF</sequence>
<keyword evidence="10" id="KW-0998">Cell outer membrane</keyword>
<comment type="caution">
    <text evidence="13">The sequence shown here is derived from an EMBL/GenBank/DDBJ whole genome shotgun (WGS) entry which is preliminary data.</text>
</comment>
<dbReference type="GO" id="GO:0046930">
    <property type="term" value="C:pore complex"/>
    <property type="evidence" value="ECO:0007669"/>
    <property type="project" value="UniProtKB-KW"/>
</dbReference>
<dbReference type="CDD" id="cd00342">
    <property type="entry name" value="gram_neg_porins"/>
    <property type="match status" value="1"/>
</dbReference>
<dbReference type="RefSeq" id="WP_129153541.1">
    <property type="nucleotide sequence ID" value="NZ_JBHSDO010000018.1"/>
</dbReference>
<dbReference type="GO" id="GO:0009279">
    <property type="term" value="C:cell outer membrane"/>
    <property type="evidence" value="ECO:0007669"/>
    <property type="project" value="UniProtKB-SubCell"/>
</dbReference>
<dbReference type="PANTHER" id="PTHR34501:SF9">
    <property type="entry name" value="MAJOR OUTER MEMBRANE PROTEIN P.IA"/>
    <property type="match status" value="1"/>
</dbReference>
<feature type="domain" description="Porin" evidence="12">
    <location>
        <begin position="7"/>
        <end position="351"/>
    </location>
</feature>
<dbReference type="Proteomes" id="UP000290849">
    <property type="component" value="Unassembled WGS sequence"/>
</dbReference>
<dbReference type="OrthoDB" id="8520696at2"/>
<evidence type="ECO:0000313" key="13">
    <source>
        <dbReference type="EMBL" id="RXN84642.1"/>
    </source>
</evidence>
<dbReference type="GO" id="GO:0015288">
    <property type="term" value="F:porin activity"/>
    <property type="evidence" value="ECO:0007669"/>
    <property type="project" value="UniProtKB-KW"/>
</dbReference>
<dbReference type="AlphaFoldDB" id="A0A4Q1HEG5"/>
<evidence type="ECO:0000256" key="11">
    <source>
        <dbReference type="SAM" id="SignalP"/>
    </source>
</evidence>
<feature type="chain" id="PRO_5020933539" evidence="11">
    <location>
        <begin position="21"/>
        <end position="371"/>
    </location>
</feature>
<dbReference type="EMBL" id="PYAL01000008">
    <property type="protein sequence ID" value="RXN84642.1"/>
    <property type="molecule type" value="Genomic_DNA"/>
</dbReference>
<accession>A0A4Q1HEG5</accession>
<dbReference type="InterPro" id="IPR002299">
    <property type="entry name" value="Porin_Neis"/>
</dbReference>
<dbReference type="Gene3D" id="2.40.160.10">
    <property type="entry name" value="Porin"/>
    <property type="match status" value="1"/>
</dbReference>
<evidence type="ECO:0000256" key="9">
    <source>
        <dbReference type="ARBA" id="ARBA00023136"/>
    </source>
</evidence>
<dbReference type="SUPFAM" id="SSF56935">
    <property type="entry name" value="Porins"/>
    <property type="match status" value="1"/>
</dbReference>
<keyword evidence="6 11" id="KW-0732">Signal</keyword>
<dbReference type="InterPro" id="IPR001702">
    <property type="entry name" value="Porin_Gram-ve"/>
</dbReference>
<dbReference type="PRINTS" id="PR00184">
    <property type="entry name" value="NEISSPPORIN"/>
</dbReference>
<protein>
    <submittedName>
        <fullName evidence="13">Porin</fullName>
    </submittedName>
</protein>
<evidence type="ECO:0000256" key="7">
    <source>
        <dbReference type="ARBA" id="ARBA00023065"/>
    </source>
</evidence>
<evidence type="ECO:0000256" key="1">
    <source>
        <dbReference type="ARBA" id="ARBA00004571"/>
    </source>
</evidence>
<dbReference type="PRINTS" id="PR00182">
    <property type="entry name" value="ECOLNEIPORIN"/>
</dbReference>
<keyword evidence="9" id="KW-0472">Membrane</keyword>
<dbReference type="Pfam" id="PF13609">
    <property type="entry name" value="Porin_4"/>
    <property type="match status" value="1"/>
</dbReference>
<gene>
    <name evidence="13" type="ORF">C7R54_25125</name>
</gene>
<dbReference type="InterPro" id="IPR050298">
    <property type="entry name" value="Gram-neg_bact_OMP"/>
</dbReference>
<keyword evidence="14" id="KW-1185">Reference proteome</keyword>
<dbReference type="InterPro" id="IPR023614">
    <property type="entry name" value="Porin_dom_sf"/>
</dbReference>
<comment type="subcellular location">
    <subcellularLocation>
        <location evidence="1">Cell outer membrane</location>
        <topology evidence="1">Multi-pass membrane protein</topology>
    </subcellularLocation>
</comment>
<keyword evidence="8" id="KW-0626">Porin</keyword>
<feature type="signal peptide" evidence="11">
    <location>
        <begin position="1"/>
        <end position="20"/>
    </location>
</feature>
<evidence type="ECO:0000259" key="12">
    <source>
        <dbReference type="Pfam" id="PF13609"/>
    </source>
</evidence>